<accession>A0A9X3RE30</accession>
<dbReference type="NCBIfam" id="NF002300">
    <property type="entry name" value="PRK01222.1-7"/>
    <property type="match status" value="1"/>
</dbReference>
<comment type="pathway">
    <text evidence="2 10">Amino-acid biosynthesis; L-tryptophan biosynthesis; L-tryptophan from chorismate: step 3/5.</text>
</comment>
<evidence type="ECO:0000256" key="6">
    <source>
        <dbReference type="ARBA" id="ARBA00022605"/>
    </source>
</evidence>
<keyword evidence="6 10" id="KW-0028">Amino-acid biosynthesis</keyword>
<dbReference type="FunFam" id="3.20.20.70:FF:000075">
    <property type="entry name" value="Tryptophan biosynthesis protein TRP1"/>
    <property type="match status" value="1"/>
</dbReference>
<name>A0A9X3RE30_9BACL</name>
<evidence type="ECO:0000256" key="5">
    <source>
        <dbReference type="ARBA" id="ARBA00022272"/>
    </source>
</evidence>
<evidence type="ECO:0000259" key="11">
    <source>
        <dbReference type="Pfam" id="PF00697"/>
    </source>
</evidence>
<dbReference type="InterPro" id="IPR011060">
    <property type="entry name" value="RibuloseP-bd_barrel"/>
</dbReference>
<dbReference type="InterPro" id="IPR001240">
    <property type="entry name" value="PRAI_dom"/>
</dbReference>
<evidence type="ECO:0000256" key="2">
    <source>
        <dbReference type="ARBA" id="ARBA00004664"/>
    </source>
</evidence>
<dbReference type="EC" id="5.3.1.24" evidence="4 10"/>
<protein>
    <recommendedName>
        <fullName evidence="5 10">N-(5'-phosphoribosyl)anthranilate isomerase</fullName>
        <shortName evidence="10">PRAI</shortName>
        <ecNumber evidence="4 10">5.3.1.24</ecNumber>
    </recommendedName>
</protein>
<evidence type="ECO:0000256" key="9">
    <source>
        <dbReference type="ARBA" id="ARBA00023235"/>
    </source>
</evidence>
<dbReference type="SUPFAM" id="SSF51366">
    <property type="entry name" value="Ribulose-phoshate binding barrel"/>
    <property type="match status" value="1"/>
</dbReference>
<gene>
    <name evidence="10" type="primary">trpF</name>
    <name evidence="12" type="ORF">M9R32_11195</name>
</gene>
<keyword evidence="13" id="KW-1185">Reference proteome</keyword>
<dbReference type="CDD" id="cd00405">
    <property type="entry name" value="PRAI"/>
    <property type="match status" value="1"/>
</dbReference>
<dbReference type="PANTHER" id="PTHR42894">
    <property type="entry name" value="N-(5'-PHOSPHORIBOSYL)ANTHRANILATE ISOMERASE"/>
    <property type="match status" value="1"/>
</dbReference>
<evidence type="ECO:0000256" key="8">
    <source>
        <dbReference type="ARBA" id="ARBA00023141"/>
    </source>
</evidence>
<dbReference type="GO" id="GO:0004640">
    <property type="term" value="F:phosphoribosylanthranilate isomerase activity"/>
    <property type="evidence" value="ECO:0007669"/>
    <property type="project" value="UniProtKB-UniRule"/>
</dbReference>
<dbReference type="Pfam" id="PF00697">
    <property type="entry name" value="PRAI"/>
    <property type="match status" value="1"/>
</dbReference>
<comment type="similarity">
    <text evidence="3 10">Belongs to the TrpF family.</text>
</comment>
<evidence type="ECO:0000256" key="3">
    <source>
        <dbReference type="ARBA" id="ARBA00007571"/>
    </source>
</evidence>
<comment type="catalytic activity">
    <reaction evidence="1 10">
        <text>N-(5-phospho-beta-D-ribosyl)anthranilate = 1-(2-carboxyphenylamino)-1-deoxy-D-ribulose 5-phosphate</text>
        <dbReference type="Rhea" id="RHEA:21540"/>
        <dbReference type="ChEBI" id="CHEBI:18277"/>
        <dbReference type="ChEBI" id="CHEBI:58613"/>
        <dbReference type="EC" id="5.3.1.24"/>
    </reaction>
</comment>
<keyword evidence="7 10" id="KW-0822">Tryptophan biosynthesis</keyword>
<dbReference type="InterPro" id="IPR013785">
    <property type="entry name" value="Aldolase_TIM"/>
</dbReference>
<dbReference type="Proteomes" id="UP001152173">
    <property type="component" value="Unassembled WGS sequence"/>
</dbReference>
<feature type="domain" description="N-(5'phosphoribosyl) anthranilate isomerase (PRAI)" evidence="11">
    <location>
        <begin position="4"/>
        <end position="197"/>
    </location>
</feature>
<dbReference type="PANTHER" id="PTHR42894:SF1">
    <property type="entry name" value="N-(5'-PHOSPHORIBOSYL)ANTHRANILATE ISOMERASE"/>
    <property type="match status" value="1"/>
</dbReference>
<dbReference type="RefSeq" id="WP_269926818.1">
    <property type="nucleotide sequence ID" value="NZ_JAMKBJ010000009.1"/>
</dbReference>
<comment type="caution">
    <text evidence="12">The sequence shown here is derived from an EMBL/GenBank/DDBJ whole genome shotgun (WGS) entry which is preliminary data.</text>
</comment>
<reference evidence="12" key="1">
    <citation type="submission" date="2022-05" db="EMBL/GenBank/DDBJ databases">
        <authorList>
            <person name="Colautti A."/>
            <person name="Iacumin L."/>
        </authorList>
    </citation>
    <scope>NUCLEOTIDE SEQUENCE</scope>
    <source>
        <strain evidence="12">SK 55</strain>
    </source>
</reference>
<organism evidence="12 13">
    <name type="scientific">Paenisporosarcina quisquiliarum</name>
    <dbReference type="NCBI Taxonomy" id="365346"/>
    <lineage>
        <taxon>Bacteria</taxon>
        <taxon>Bacillati</taxon>
        <taxon>Bacillota</taxon>
        <taxon>Bacilli</taxon>
        <taxon>Bacillales</taxon>
        <taxon>Caryophanaceae</taxon>
        <taxon>Paenisporosarcina</taxon>
    </lineage>
</organism>
<dbReference type="EMBL" id="JAMKBJ010000009">
    <property type="protein sequence ID" value="MCZ8537749.1"/>
    <property type="molecule type" value="Genomic_DNA"/>
</dbReference>
<dbReference type="AlphaFoldDB" id="A0A9X3RE30"/>
<sequence>MTKVKICGLMEPEDVQTAVNSGADAVGFVFAPSRRQLTVEIAKELACAVPSEVMKIGVFVNEALEEVERIAKEVPLDVVQLHGDETPEYVRQVNLPTIKALSINNLEDVQKATQYEVDYFLFDAPGVEFRGGSGQSFDWTLLAKANIPLEKVILAGGLNESNVREAINTVHPFMVDVSSGVETEQKKDAEKIRTFIRAVRDEER</sequence>
<keyword evidence="8 10" id="KW-0057">Aromatic amino acid biosynthesis</keyword>
<proteinExistence type="inferred from homology"/>
<dbReference type="Gene3D" id="3.20.20.70">
    <property type="entry name" value="Aldolase class I"/>
    <property type="match status" value="1"/>
</dbReference>
<dbReference type="InterPro" id="IPR044643">
    <property type="entry name" value="TrpF_fam"/>
</dbReference>
<evidence type="ECO:0000313" key="13">
    <source>
        <dbReference type="Proteomes" id="UP001152173"/>
    </source>
</evidence>
<dbReference type="GO" id="GO:0000162">
    <property type="term" value="P:L-tryptophan biosynthetic process"/>
    <property type="evidence" value="ECO:0007669"/>
    <property type="project" value="UniProtKB-UniRule"/>
</dbReference>
<evidence type="ECO:0000256" key="1">
    <source>
        <dbReference type="ARBA" id="ARBA00001164"/>
    </source>
</evidence>
<evidence type="ECO:0000313" key="12">
    <source>
        <dbReference type="EMBL" id="MCZ8537749.1"/>
    </source>
</evidence>
<keyword evidence="9 10" id="KW-0413">Isomerase</keyword>
<evidence type="ECO:0000256" key="4">
    <source>
        <dbReference type="ARBA" id="ARBA00012572"/>
    </source>
</evidence>
<dbReference type="HAMAP" id="MF_00135">
    <property type="entry name" value="PRAI"/>
    <property type="match status" value="1"/>
</dbReference>
<evidence type="ECO:0000256" key="7">
    <source>
        <dbReference type="ARBA" id="ARBA00022822"/>
    </source>
</evidence>
<evidence type="ECO:0000256" key="10">
    <source>
        <dbReference type="HAMAP-Rule" id="MF_00135"/>
    </source>
</evidence>
<dbReference type="NCBIfam" id="NF002298">
    <property type="entry name" value="PRK01222.1-4"/>
    <property type="match status" value="1"/>
</dbReference>